<reference evidence="5" key="1">
    <citation type="submission" date="2020-04" db="EMBL/GenBank/DDBJ databases">
        <authorList>
            <person name="Sombolestani A."/>
        </authorList>
    </citation>
    <scope>NUCLEOTIDE SEQUENCE</scope>
    <source>
        <strain evidence="5">R71697</strain>
    </source>
</reference>
<evidence type="ECO:0000259" key="4">
    <source>
        <dbReference type="PROSITE" id="PS50949"/>
    </source>
</evidence>
<reference evidence="5" key="2">
    <citation type="submission" date="2020-11" db="EMBL/GenBank/DDBJ databases">
        <title>Description of novel Gluconobacter species.</title>
        <authorList>
            <person name="Cleenwerck I."/>
            <person name="Cnockaert M."/>
            <person name="Borremans W."/>
            <person name="Wieme A.D."/>
            <person name="De Vuyst L."/>
            <person name="Vandamme P."/>
        </authorList>
    </citation>
    <scope>NUCLEOTIDE SEQUENCE</scope>
    <source>
        <strain evidence="5">R71697</strain>
    </source>
</reference>
<evidence type="ECO:0000256" key="1">
    <source>
        <dbReference type="ARBA" id="ARBA00023015"/>
    </source>
</evidence>
<feature type="domain" description="HTH gntR-type" evidence="4">
    <location>
        <begin position="9"/>
        <end position="77"/>
    </location>
</feature>
<dbReference type="Proteomes" id="UP000661006">
    <property type="component" value="Unassembled WGS sequence"/>
</dbReference>
<dbReference type="Pfam" id="PF00392">
    <property type="entry name" value="GntR"/>
    <property type="match status" value="1"/>
</dbReference>
<keyword evidence="2" id="KW-0238">DNA-binding</keyword>
<dbReference type="RefSeq" id="WP_194257361.1">
    <property type="nucleotide sequence ID" value="NZ_JABCQN010000001.1"/>
</dbReference>
<dbReference type="InterPro" id="IPR000524">
    <property type="entry name" value="Tscrpt_reg_HTH_GntR"/>
</dbReference>
<dbReference type="SUPFAM" id="SSF46785">
    <property type="entry name" value="Winged helix' DNA-binding domain"/>
    <property type="match status" value="1"/>
</dbReference>
<dbReference type="InterPro" id="IPR036390">
    <property type="entry name" value="WH_DNA-bd_sf"/>
</dbReference>
<dbReference type="PANTHER" id="PTHR38445">
    <property type="entry name" value="HTH-TYPE TRANSCRIPTIONAL REPRESSOR YTRA"/>
    <property type="match status" value="1"/>
</dbReference>
<dbReference type="PROSITE" id="PS50949">
    <property type="entry name" value="HTH_GNTR"/>
    <property type="match status" value="1"/>
</dbReference>
<dbReference type="SMART" id="SM00345">
    <property type="entry name" value="HTH_GNTR"/>
    <property type="match status" value="1"/>
</dbReference>
<dbReference type="GeneID" id="81473293"/>
<name>A0A9Q2INT1_GLUJA</name>
<keyword evidence="3" id="KW-0804">Transcription</keyword>
<dbReference type="PANTHER" id="PTHR38445:SF10">
    <property type="entry name" value="GNTR-FAMILY TRANSCRIPTIONAL REGULATOR"/>
    <property type="match status" value="1"/>
</dbReference>
<dbReference type="Gene3D" id="1.10.10.10">
    <property type="entry name" value="Winged helix-like DNA-binding domain superfamily/Winged helix DNA-binding domain"/>
    <property type="match status" value="1"/>
</dbReference>
<dbReference type="EMBL" id="JABCQN010000001">
    <property type="protein sequence ID" value="MBF0869475.1"/>
    <property type="molecule type" value="Genomic_DNA"/>
</dbReference>
<dbReference type="GO" id="GO:0003677">
    <property type="term" value="F:DNA binding"/>
    <property type="evidence" value="ECO:0007669"/>
    <property type="project" value="UniProtKB-KW"/>
</dbReference>
<evidence type="ECO:0000256" key="3">
    <source>
        <dbReference type="ARBA" id="ARBA00023163"/>
    </source>
</evidence>
<comment type="caution">
    <text evidence="5">The sequence shown here is derived from an EMBL/GenBank/DDBJ whole genome shotgun (WGS) entry which is preliminary data.</text>
</comment>
<proteinExistence type="predicted"/>
<keyword evidence="1" id="KW-0805">Transcription regulation</keyword>
<evidence type="ECO:0000313" key="6">
    <source>
        <dbReference type="Proteomes" id="UP000661006"/>
    </source>
</evidence>
<protein>
    <submittedName>
        <fullName evidence="5">GntR family transcriptional regulator</fullName>
    </submittedName>
</protein>
<gene>
    <name evidence="5" type="ORF">HKD32_01200</name>
</gene>
<dbReference type="Gene3D" id="6.10.250.1220">
    <property type="match status" value="1"/>
</dbReference>
<dbReference type="CDD" id="cd07377">
    <property type="entry name" value="WHTH_GntR"/>
    <property type="match status" value="1"/>
</dbReference>
<organism evidence="5 6">
    <name type="scientific">Gluconobacter japonicus</name>
    <dbReference type="NCBI Taxonomy" id="376620"/>
    <lineage>
        <taxon>Bacteria</taxon>
        <taxon>Pseudomonadati</taxon>
        <taxon>Pseudomonadota</taxon>
        <taxon>Alphaproteobacteria</taxon>
        <taxon>Acetobacterales</taxon>
        <taxon>Acetobacteraceae</taxon>
        <taxon>Gluconobacter</taxon>
    </lineage>
</organism>
<evidence type="ECO:0000256" key="2">
    <source>
        <dbReference type="ARBA" id="ARBA00023125"/>
    </source>
</evidence>
<dbReference type="InterPro" id="IPR036388">
    <property type="entry name" value="WH-like_DNA-bd_sf"/>
</dbReference>
<dbReference type="AlphaFoldDB" id="A0A9Q2INT1"/>
<sequence length="119" mass="13302">MDGLWNDSQPIYQQLREKVVGMMLDGAVGEGDPVPSVRQVAADCQINPLTVMKAYQQLSDEGLLEKRRGLGMFVASGALERLAQSERQKFLTEQWPETLRTIRRLGLSVDDLLRNGDGQ</sequence>
<evidence type="ECO:0000313" key="5">
    <source>
        <dbReference type="EMBL" id="MBF0869475.1"/>
    </source>
</evidence>
<accession>A0A9Q2INT1</accession>
<dbReference type="GO" id="GO:0003700">
    <property type="term" value="F:DNA-binding transcription factor activity"/>
    <property type="evidence" value="ECO:0007669"/>
    <property type="project" value="InterPro"/>
</dbReference>